<protein>
    <submittedName>
        <fullName evidence="1">Sum1</fullName>
    </submittedName>
</protein>
<reference evidence="1" key="1">
    <citation type="submission" date="2014-09" db="EMBL/GenBank/DDBJ databases">
        <authorList>
            <person name="Magalhaes I.L.F."/>
            <person name="Oliveira U."/>
            <person name="Santos F.R."/>
            <person name="Vidigal T.H.D.A."/>
            <person name="Brescovit A.D."/>
            <person name="Santos A.J."/>
        </authorList>
    </citation>
    <scope>NUCLEOTIDE SEQUENCE</scope>
    <source>
        <tissue evidence="1">Shoot tissue taken approximately 20 cm above the soil surface</tissue>
    </source>
</reference>
<reference evidence="1" key="2">
    <citation type="journal article" date="2015" name="Data Brief">
        <title>Shoot transcriptome of the giant reed, Arundo donax.</title>
        <authorList>
            <person name="Barrero R.A."/>
            <person name="Guerrero F.D."/>
            <person name="Moolhuijzen P."/>
            <person name="Goolsby J.A."/>
            <person name="Tidwell J."/>
            <person name="Bellgard S.E."/>
            <person name="Bellgard M.I."/>
        </authorList>
    </citation>
    <scope>NUCLEOTIDE SEQUENCE</scope>
    <source>
        <tissue evidence="1">Shoot tissue taken approximately 20 cm above the soil surface</tissue>
    </source>
</reference>
<proteinExistence type="predicted"/>
<accession>A0A0A9GG66</accession>
<dbReference type="AlphaFoldDB" id="A0A0A9GG66"/>
<evidence type="ECO:0000313" key="1">
    <source>
        <dbReference type="EMBL" id="JAE23492.1"/>
    </source>
</evidence>
<name>A0A0A9GG66_ARUDO</name>
<dbReference type="EMBL" id="GBRH01174404">
    <property type="protein sequence ID" value="JAE23492.1"/>
    <property type="molecule type" value="Transcribed_RNA"/>
</dbReference>
<sequence length="44" mass="4902">MYTTKVVSGSAAFPTTYRGSVPPFLECPVKNLTLQQRLCHRISC</sequence>
<organism evidence="1">
    <name type="scientific">Arundo donax</name>
    <name type="common">Giant reed</name>
    <name type="synonym">Donax arundinaceus</name>
    <dbReference type="NCBI Taxonomy" id="35708"/>
    <lineage>
        <taxon>Eukaryota</taxon>
        <taxon>Viridiplantae</taxon>
        <taxon>Streptophyta</taxon>
        <taxon>Embryophyta</taxon>
        <taxon>Tracheophyta</taxon>
        <taxon>Spermatophyta</taxon>
        <taxon>Magnoliopsida</taxon>
        <taxon>Liliopsida</taxon>
        <taxon>Poales</taxon>
        <taxon>Poaceae</taxon>
        <taxon>PACMAD clade</taxon>
        <taxon>Arundinoideae</taxon>
        <taxon>Arundineae</taxon>
        <taxon>Arundo</taxon>
    </lineage>
</organism>